<keyword evidence="6" id="KW-1185">Reference proteome</keyword>
<dbReference type="AlphaFoldDB" id="A0A3A4K9Q5"/>
<evidence type="ECO:0000313" key="5">
    <source>
        <dbReference type="EMBL" id="RJO78312.1"/>
    </source>
</evidence>
<dbReference type="EMBL" id="QZFU01000013">
    <property type="protein sequence ID" value="RJO78312.1"/>
    <property type="molecule type" value="Genomic_DNA"/>
</dbReference>
<dbReference type="GO" id="GO:0009063">
    <property type="term" value="P:amino acid catabolic process"/>
    <property type="evidence" value="ECO:0007669"/>
    <property type="project" value="TreeGrafter"/>
</dbReference>
<dbReference type="SUPFAM" id="SSF54373">
    <property type="entry name" value="FAD-linked reductases, C-terminal domain"/>
    <property type="match status" value="1"/>
</dbReference>
<name>A0A3A4K9Q5_9NOCA</name>
<accession>A0A3A4K9Q5</accession>
<dbReference type="Gene3D" id="1.10.405.10">
    <property type="entry name" value="Guanine Nucleotide Dissociation Inhibitor, domain 1"/>
    <property type="match status" value="1"/>
</dbReference>
<dbReference type="Proteomes" id="UP000266677">
    <property type="component" value="Unassembled WGS sequence"/>
</dbReference>
<comment type="caution">
    <text evidence="5">The sequence shown here is derived from an EMBL/GenBank/DDBJ whole genome shotgun (WGS) entry which is preliminary data.</text>
</comment>
<dbReference type="GO" id="GO:0001716">
    <property type="term" value="F:L-amino-acid oxidase activity"/>
    <property type="evidence" value="ECO:0007669"/>
    <property type="project" value="TreeGrafter"/>
</dbReference>
<evidence type="ECO:0000256" key="2">
    <source>
        <dbReference type="ARBA" id="ARBA00023002"/>
    </source>
</evidence>
<dbReference type="SUPFAM" id="SSF51905">
    <property type="entry name" value="FAD/NAD(P)-binding domain"/>
    <property type="match status" value="1"/>
</dbReference>
<dbReference type="PANTHER" id="PTHR10742:SF342">
    <property type="entry name" value="AMINE OXIDASE"/>
    <property type="match status" value="1"/>
</dbReference>
<dbReference type="InterPro" id="IPR036188">
    <property type="entry name" value="FAD/NAD-bd_sf"/>
</dbReference>
<dbReference type="Pfam" id="PF01593">
    <property type="entry name" value="Amino_oxidase"/>
    <property type="match status" value="1"/>
</dbReference>
<dbReference type="Gene3D" id="3.50.50.60">
    <property type="entry name" value="FAD/NAD(P)-binding domain"/>
    <property type="match status" value="1"/>
</dbReference>
<dbReference type="PANTHER" id="PTHR10742">
    <property type="entry name" value="FLAVIN MONOAMINE OXIDASE"/>
    <property type="match status" value="1"/>
</dbReference>
<dbReference type="InterPro" id="IPR050281">
    <property type="entry name" value="Flavin_monoamine_oxidase"/>
</dbReference>
<dbReference type="InterPro" id="IPR002937">
    <property type="entry name" value="Amino_oxidase"/>
</dbReference>
<gene>
    <name evidence="5" type="ORF">D5S18_05195</name>
</gene>
<feature type="binding site" evidence="3">
    <location>
        <begin position="111"/>
        <end position="112"/>
    </location>
    <ligand>
        <name>FAD</name>
        <dbReference type="ChEBI" id="CHEBI:57692"/>
    </ligand>
</feature>
<evidence type="ECO:0000256" key="3">
    <source>
        <dbReference type="PIRSR" id="PIRSR601613-1"/>
    </source>
</evidence>
<keyword evidence="2" id="KW-0560">Oxidoreductase</keyword>
<sequence length="552" mass="58886">MLDGPSGQERSAMSPRTPMLRMVQRTVTEYMVAERLGIPVDEVRAPIFDRRTLLKAGVGAAVFAGLAGRQPAVAQSLGPDTPRIAIIGAGIAGLNAALTLADAGIAATVYEARGRVGGRMFSEREYWDGGQVSEYGGEGVDSDHHTIRNLCSRFGIPLVDTLSAAPAGSSPVLYFDGGYVPRDKFIADFEPVFRALQVDAAACPATPTWNSATPAGIALSTMSLTEWIATRVPGGYSNWIARLFDDAYVVEYGMPTADQTALNLVSMMKTQKSLDDPRAWGNSDEQYKISGGSQRLPRAIAEALPDGAIRYEWRLEAIVRDSDGGQTLIFDDAGTRRTVRADHTILAVPVGVLKHIDYSAAGFDPRMTGVIDALPMSTSTKLNMQFTSRPWVGRGQWPGVSNGASFTDVGYQAIWDATAGQPGKQGIAIQYGGGLDARGFAPPSAFPTAADLAVRTRVGTVLAQFERVVPGIGTLWNGRATLSAWHADPLANGAYSAMPTNYSHRFFGYEGARQGNIHFAGEHTSSESQGYMNGGAESGARAAREILSDLGR</sequence>
<evidence type="ECO:0000259" key="4">
    <source>
        <dbReference type="Pfam" id="PF01593"/>
    </source>
</evidence>
<evidence type="ECO:0000256" key="1">
    <source>
        <dbReference type="ARBA" id="ARBA00001974"/>
    </source>
</evidence>
<dbReference type="PRINTS" id="PR00757">
    <property type="entry name" value="AMINEOXDASEF"/>
</dbReference>
<organism evidence="5 6">
    <name type="scientific">Nocardia panacis</name>
    <dbReference type="NCBI Taxonomy" id="2340916"/>
    <lineage>
        <taxon>Bacteria</taxon>
        <taxon>Bacillati</taxon>
        <taxon>Actinomycetota</taxon>
        <taxon>Actinomycetes</taxon>
        <taxon>Mycobacteriales</taxon>
        <taxon>Nocardiaceae</taxon>
        <taxon>Nocardia</taxon>
    </lineage>
</organism>
<comment type="cofactor">
    <cofactor evidence="1">
        <name>FAD</name>
        <dbReference type="ChEBI" id="CHEBI:57692"/>
    </cofactor>
</comment>
<evidence type="ECO:0000313" key="6">
    <source>
        <dbReference type="Proteomes" id="UP000266677"/>
    </source>
</evidence>
<proteinExistence type="predicted"/>
<feature type="domain" description="Amine oxidase" evidence="4">
    <location>
        <begin position="91"/>
        <end position="547"/>
    </location>
</feature>
<reference evidence="5 6" key="1">
    <citation type="submission" date="2018-09" db="EMBL/GenBank/DDBJ databases">
        <title>YIM PH21274 draft genome.</title>
        <authorList>
            <person name="Miao C."/>
        </authorList>
    </citation>
    <scope>NUCLEOTIDE SEQUENCE [LARGE SCALE GENOMIC DNA]</scope>
    <source>
        <strain evidence="5 6">YIM PH 21724</strain>
    </source>
</reference>
<protein>
    <submittedName>
        <fullName evidence="5">FAD-dependent oxidoreductase</fullName>
    </submittedName>
</protein>
<dbReference type="InterPro" id="IPR001613">
    <property type="entry name" value="Flavin_amine_oxidase"/>
</dbReference>
<dbReference type="Gene3D" id="3.90.660.10">
    <property type="match status" value="1"/>
</dbReference>